<protein>
    <submittedName>
        <fullName evidence="1">Uncharacterized protein</fullName>
    </submittedName>
</protein>
<dbReference type="OrthoDB" id="315046at2157"/>
<dbReference type="EMBL" id="JAGGLC010000007">
    <property type="protein sequence ID" value="MBP1988357.1"/>
    <property type="molecule type" value="Genomic_DNA"/>
</dbReference>
<reference evidence="1" key="1">
    <citation type="submission" date="2021-03" db="EMBL/GenBank/DDBJ databases">
        <title>Genomic Encyclopedia of Type Strains, Phase IV (KMG-IV): sequencing the most valuable type-strain genomes for metagenomic binning, comparative biology and taxonomic classification.</title>
        <authorList>
            <person name="Goeker M."/>
        </authorList>
    </citation>
    <scope>NUCLEOTIDE SEQUENCE</scope>
    <source>
        <strain evidence="1">DSM 26232</strain>
    </source>
</reference>
<gene>
    <name evidence="1" type="ORF">J2753_002879</name>
</gene>
<dbReference type="Proteomes" id="UP000823736">
    <property type="component" value="Unassembled WGS sequence"/>
</dbReference>
<accession>A0A8T4GZA4</accession>
<dbReference type="RefSeq" id="WP_209492694.1">
    <property type="nucleotide sequence ID" value="NZ_JAGGLC010000007.1"/>
</dbReference>
<evidence type="ECO:0000313" key="1">
    <source>
        <dbReference type="EMBL" id="MBP1988357.1"/>
    </source>
</evidence>
<evidence type="ECO:0000313" key="2">
    <source>
        <dbReference type="Proteomes" id="UP000823736"/>
    </source>
</evidence>
<sequence>MDIQPTETTGRTISVKLFHRHGVDTEQADSIGDAIATVKDASDLDEAKILQNDEVVYASERNGTIENWEREWEREKRRLSAEKSTWDCPHGTEFCYADDRCIDCQIDRAAGRTDGR</sequence>
<name>A0A8T4GZA4_9EURY</name>
<organism evidence="1 2">
    <name type="scientific">Halolamina salifodinae</name>
    <dbReference type="NCBI Taxonomy" id="1202767"/>
    <lineage>
        <taxon>Archaea</taxon>
        <taxon>Methanobacteriati</taxon>
        <taxon>Methanobacteriota</taxon>
        <taxon>Stenosarchaea group</taxon>
        <taxon>Halobacteria</taxon>
        <taxon>Halobacteriales</taxon>
        <taxon>Haloferacaceae</taxon>
    </lineage>
</organism>
<dbReference type="AlphaFoldDB" id="A0A8T4GZA4"/>
<proteinExistence type="predicted"/>
<keyword evidence="2" id="KW-1185">Reference proteome</keyword>
<comment type="caution">
    <text evidence="1">The sequence shown here is derived from an EMBL/GenBank/DDBJ whole genome shotgun (WGS) entry which is preliminary data.</text>
</comment>